<proteinExistence type="predicted"/>
<organism evidence="1 2">
    <name type="scientific">Dioscorea zingiberensis</name>
    <dbReference type="NCBI Taxonomy" id="325984"/>
    <lineage>
        <taxon>Eukaryota</taxon>
        <taxon>Viridiplantae</taxon>
        <taxon>Streptophyta</taxon>
        <taxon>Embryophyta</taxon>
        <taxon>Tracheophyta</taxon>
        <taxon>Spermatophyta</taxon>
        <taxon>Magnoliopsida</taxon>
        <taxon>Liliopsida</taxon>
        <taxon>Dioscoreales</taxon>
        <taxon>Dioscoreaceae</taxon>
        <taxon>Dioscorea</taxon>
    </lineage>
</organism>
<gene>
    <name evidence="1" type="ORF">J5N97_025863</name>
</gene>
<sequence>MIHQGVEKVDTDIESGKVTVKGSCEDYSSVVKVHMHWENCEHDLKWKLLKLKELKRGWQIVQNSWNPWPCCTQSSNFFLPLVLTRKIHFLWYCQQNAENGTSSETCDVGRTSRVRG</sequence>
<evidence type="ECO:0000313" key="2">
    <source>
        <dbReference type="Proteomes" id="UP001085076"/>
    </source>
</evidence>
<comment type="caution">
    <text evidence="1">The sequence shown here is derived from an EMBL/GenBank/DDBJ whole genome shotgun (WGS) entry which is preliminary data.</text>
</comment>
<reference evidence="1" key="2">
    <citation type="journal article" date="2022" name="Hortic Res">
        <title>The genome of Dioscorea zingiberensis sheds light on the biosynthesis, origin and evolution of the medicinally important diosgenin saponins.</title>
        <authorList>
            <person name="Li Y."/>
            <person name="Tan C."/>
            <person name="Li Z."/>
            <person name="Guo J."/>
            <person name="Li S."/>
            <person name="Chen X."/>
            <person name="Wang C."/>
            <person name="Dai X."/>
            <person name="Yang H."/>
            <person name="Song W."/>
            <person name="Hou L."/>
            <person name="Xu J."/>
            <person name="Tong Z."/>
            <person name="Xu A."/>
            <person name="Yuan X."/>
            <person name="Wang W."/>
            <person name="Yang Q."/>
            <person name="Chen L."/>
            <person name="Sun Z."/>
            <person name="Wang K."/>
            <person name="Pan B."/>
            <person name="Chen J."/>
            <person name="Bao Y."/>
            <person name="Liu F."/>
            <person name="Qi X."/>
            <person name="Gang D.R."/>
            <person name="Wen J."/>
            <person name="Li J."/>
        </authorList>
    </citation>
    <scope>NUCLEOTIDE SEQUENCE</scope>
    <source>
        <strain evidence="1">Dzin_1.0</strain>
    </source>
</reference>
<name>A0A9D5H677_9LILI</name>
<dbReference type="EMBL" id="JAGGNH010000008">
    <property type="protein sequence ID" value="KAJ0964725.1"/>
    <property type="molecule type" value="Genomic_DNA"/>
</dbReference>
<dbReference type="Proteomes" id="UP001085076">
    <property type="component" value="Miscellaneous, Linkage group lg08"/>
</dbReference>
<accession>A0A9D5H677</accession>
<protein>
    <submittedName>
        <fullName evidence="1">Uncharacterized protein</fullName>
    </submittedName>
</protein>
<reference evidence="1" key="1">
    <citation type="submission" date="2021-03" db="EMBL/GenBank/DDBJ databases">
        <authorList>
            <person name="Li Z."/>
            <person name="Yang C."/>
        </authorList>
    </citation>
    <scope>NUCLEOTIDE SEQUENCE</scope>
    <source>
        <strain evidence="1">Dzin_1.0</strain>
        <tissue evidence="1">Leaf</tissue>
    </source>
</reference>
<keyword evidence="2" id="KW-1185">Reference proteome</keyword>
<evidence type="ECO:0000313" key="1">
    <source>
        <dbReference type="EMBL" id="KAJ0964725.1"/>
    </source>
</evidence>
<dbReference type="AlphaFoldDB" id="A0A9D5H677"/>